<dbReference type="AlphaFoldDB" id="A0A8J3QWN1"/>
<evidence type="ECO:0000256" key="1">
    <source>
        <dbReference type="SAM" id="MobiDB-lite"/>
    </source>
</evidence>
<gene>
    <name evidence="2" type="ORF">Raf01_42580</name>
</gene>
<accession>A0A8J3QWN1</accession>
<dbReference type="EMBL" id="BONZ01000039">
    <property type="protein sequence ID" value="GIH16086.1"/>
    <property type="molecule type" value="Genomic_DNA"/>
</dbReference>
<keyword evidence="3" id="KW-1185">Reference proteome</keyword>
<evidence type="ECO:0000313" key="2">
    <source>
        <dbReference type="EMBL" id="GIH16086.1"/>
    </source>
</evidence>
<reference evidence="2" key="1">
    <citation type="submission" date="2021-01" db="EMBL/GenBank/DDBJ databases">
        <title>Whole genome shotgun sequence of Rugosimonospora africana NBRC 104875.</title>
        <authorList>
            <person name="Komaki H."/>
            <person name="Tamura T."/>
        </authorList>
    </citation>
    <scope>NUCLEOTIDE SEQUENCE</scope>
    <source>
        <strain evidence="2">NBRC 104875</strain>
    </source>
</reference>
<organism evidence="2 3">
    <name type="scientific">Rugosimonospora africana</name>
    <dbReference type="NCBI Taxonomy" id="556532"/>
    <lineage>
        <taxon>Bacteria</taxon>
        <taxon>Bacillati</taxon>
        <taxon>Actinomycetota</taxon>
        <taxon>Actinomycetes</taxon>
        <taxon>Micromonosporales</taxon>
        <taxon>Micromonosporaceae</taxon>
        <taxon>Rugosimonospora</taxon>
    </lineage>
</organism>
<name>A0A8J3QWN1_9ACTN</name>
<comment type="caution">
    <text evidence="2">The sequence shown here is derived from an EMBL/GenBank/DDBJ whole genome shotgun (WGS) entry which is preliminary data.</text>
</comment>
<protein>
    <submittedName>
        <fullName evidence="2">Uncharacterized protein</fullName>
    </submittedName>
</protein>
<sequence>MARSEVPDGEPLREFDDRFDEPGCDMAQAQQAGVPTDVSVAVAVLVRFVERLNQAGLPAQRQEALRATHQEVRDE</sequence>
<feature type="region of interest" description="Disordered" evidence="1">
    <location>
        <begin position="1"/>
        <end position="23"/>
    </location>
</feature>
<proteinExistence type="predicted"/>
<dbReference type="Proteomes" id="UP000642748">
    <property type="component" value="Unassembled WGS sequence"/>
</dbReference>
<evidence type="ECO:0000313" key="3">
    <source>
        <dbReference type="Proteomes" id="UP000642748"/>
    </source>
</evidence>